<protein>
    <submittedName>
        <fullName evidence="2">DNA-binding MarR family transcriptional regulator</fullName>
    </submittedName>
</protein>
<dbReference type="RefSeq" id="WP_238165390.1">
    <property type="nucleotide sequence ID" value="NZ_SNWQ01000002.1"/>
</dbReference>
<dbReference type="SUPFAM" id="SSF46785">
    <property type="entry name" value="Winged helix' DNA-binding domain"/>
    <property type="match status" value="1"/>
</dbReference>
<evidence type="ECO:0000313" key="3">
    <source>
        <dbReference type="Proteomes" id="UP000295388"/>
    </source>
</evidence>
<accession>A0A4R6KM09</accession>
<feature type="domain" description="HTH marR-type" evidence="1">
    <location>
        <begin position="1"/>
        <end position="140"/>
    </location>
</feature>
<dbReference type="EMBL" id="SNWQ01000002">
    <property type="protein sequence ID" value="TDO52594.1"/>
    <property type="molecule type" value="Genomic_DNA"/>
</dbReference>
<organism evidence="2 3">
    <name type="scientific">Kribbella caucasensis</name>
    <dbReference type="NCBI Taxonomy" id="2512215"/>
    <lineage>
        <taxon>Bacteria</taxon>
        <taxon>Bacillati</taxon>
        <taxon>Actinomycetota</taxon>
        <taxon>Actinomycetes</taxon>
        <taxon>Propionibacteriales</taxon>
        <taxon>Kribbellaceae</taxon>
        <taxon>Kribbella</taxon>
    </lineage>
</organism>
<reference evidence="2 3" key="1">
    <citation type="submission" date="2019-03" db="EMBL/GenBank/DDBJ databases">
        <title>Genomic Encyclopedia of Type Strains, Phase III (KMG-III): the genomes of soil and plant-associated and newly described type strains.</title>
        <authorList>
            <person name="Whitman W."/>
        </authorList>
    </citation>
    <scope>NUCLEOTIDE SEQUENCE [LARGE SCALE GENOMIC DNA]</scope>
    <source>
        <strain evidence="2 3">VKM Ac-2527</strain>
    </source>
</reference>
<dbReference type="InterPro" id="IPR000835">
    <property type="entry name" value="HTH_MarR-typ"/>
</dbReference>
<proteinExistence type="predicted"/>
<dbReference type="Proteomes" id="UP000295388">
    <property type="component" value="Unassembled WGS sequence"/>
</dbReference>
<gene>
    <name evidence="2" type="ORF">EV643_102433</name>
</gene>
<keyword evidence="2" id="KW-0238">DNA-binding</keyword>
<dbReference type="AlphaFoldDB" id="A0A4R6KM09"/>
<dbReference type="InterPro" id="IPR039422">
    <property type="entry name" value="MarR/SlyA-like"/>
</dbReference>
<sequence length="142" mass="15630">MTRAESYRLLVADVYELAGLSRRTSEATASAYGQSVARWHVMSVVSEQPLTVPAVARRLGLVRQSVQRVVDELVAEGILERTDNPDHQRSPLHQLSTAGRQTLKQLVAASDADRTQRLTRAGVTVAELDAARETLRKLLSVL</sequence>
<comment type="caution">
    <text evidence="2">The sequence shown here is derived from an EMBL/GenBank/DDBJ whole genome shotgun (WGS) entry which is preliminary data.</text>
</comment>
<dbReference type="Gene3D" id="1.10.10.10">
    <property type="entry name" value="Winged helix-like DNA-binding domain superfamily/Winged helix DNA-binding domain"/>
    <property type="match status" value="1"/>
</dbReference>
<evidence type="ECO:0000259" key="1">
    <source>
        <dbReference type="PROSITE" id="PS50995"/>
    </source>
</evidence>
<dbReference type="GO" id="GO:0006950">
    <property type="term" value="P:response to stress"/>
    <property type="evidence" value="ECO:0007669"/>
    <property type="project" value="TreeGrafter"/>
</dbReference>
<evidence type="ECO:0000313" key="2">
    <source>
        <dbReference type="EMBL" id="TDO52594.1"/>
    </source>
</evidence>
<dbReference type="Pfam" id="PF12802">
    <property type="entry name" value="MarR_2"/>
    <property type="match status" value="1"/>
</dbReference>
<dbReference type="InterPro" id="IPR036390">
    <property type="entry name" value="WH_DNA-bd_sf"/>
</dbReference>
<dbReference type="GO" id="GO:0003677">
    <property type="term" value="F:DNA binding"/>
    <property type="evidence" value="ECO:0007669"/>
    <property type="project" value="UniProtKB-KW"/>
</dbReference>
<name>A0A4R6KM09_9ACTN</name>
<dbReference type="InterPro" id="IPR036388">
    <property type="entry name" value="WH-like_DNA-bd_sf"/>
</dbReference>
<dbReference type="PANTHER" id="PTHR33164:SF43">
    <property type="entry name" value="HTH-TYPE TRANSCRIPTIONAL REPRESSOR YETL"/>
    <property type="match status" value="1"/>
</dbReference>
<dbReference type="PROSITE" id="PS50995">
    <property type="entry name" value="HTH_MARR_2"/>
    <property type="match status" value="1"/>
</dbReference>
<dbReference type="PANTHER" id="PTHR33164">
    <property type="entry name" value="TRANSCRIPTIONAL REGULATOR, MARR FAMILY"/>
    <property type="match status" value="1"/>
</dbReference>
<keyword evidence="3" id="KW-1185">Reference proteome</keyword>
<dbReference type="SMART" id="SM00347">
    <property type="entry name" value="HTH_MARR"/>
    <property type="match status" value="1"/>
</dbReference>
<dbReference type="GO" id="GO:0003700">
    <property type="term" value="F:DNA-binding transcription factor activity"/>
    <property type="evidence" value="ECO:0007669"/>
    <property type="project" value="InterPro"/>
</dbReference>